<dbReference type="Proteomes" id="UP001515480">
    <property type="component" value="Unassembled WGS sequence"/>
</dbReference>
<evidence type="ECO:0000313" key="1">
    <source>
        <dbReference type="EMBL" id="KAL1529224.1"/>
    </source>
</evidence>
<dbReference type="SUPFAM" id="SSF53448">
    <property type="entry name" value="Nucleotide-diphospho-sugar transferases"/>
    <property type="match status" value="1"/>
</dbReference>
<accession>A0AB34K9Q7</accession>
<evidence type="ECO:0008006" key="3">
    <source>
        <dbReference type="Google" id="ProtNLM"/>
    </source>
</evidence>
<gene>
    <name evidence="1" type="ORF">AB1Y20_000179</name>
</gene>
<reference evidence="1 2" key="1">
    <citation type="journal article" date="2024" name="Science">
        <title>Giant polyketide synthase enzymes in the biosynthesis of giant marine polyether toxins.</title>
        <authorList>
            <person name="Fallon T.R."/>
            <person name="Shende V.V."/>
            <person name="Wierzbicki I.H."/>
            <person name="Pendleton A.L."/>
            <person name="Watervoot N.F."/>
            <person name="Auber R.P."/>
            <person name="Gonzalez D.J."/>
            <person name="Wisecaver J.H."/>
            <person name="Moore B.S."/>
        </authorList>
    </citation>
    <scope>NUCLEOTIDE SEQUENCE [LARGE SCALE GENOMIC DNA]</scope>
    <source>
        <strain evidence="1 2">12B1</strain>
    </source>
</reference>
<dbReference type="EMBL" id="JBGBPQ010000001">
    <property type="protein sequence ID" value="KAL1529224.1"/>
    <property type="molecule type" value="Genomic_DNA"/>
</dbReference>
<dbReference type="InterPro" id="IPR029044">
    <property type="entry name" value="Nucleotide-diphossugar_trans"/>
</dbReference>
<proteinExistence type="predicted"/>
<comment type="caution">
    <text evidence="1">The sequence shown here is derived from an EMBL/GenBank/DDBJ whole genome shotgun (WGS) entry which is preliminary data.</text>
</comment>
<organism evidence="1 2">
    <name type="scientific">Prymnesium parvum</name>
    <name type="common">Toxic golden alga</name>
    <dbReference type="NCBI Taxonomy" id="97485"/>
    <lineage>
        <taxon>Eukaryota</taxon>
        <taxon>Haptista</taxon>
        <taxon>Haptophyta</taxon>
        <taxon>Prymnesiophyceae</taxon>
        <taxon>Prymnesiales</taxon>
        <taxon>Prymnesiaceae</taxon>
        <taxon>Prymnesium</taxon>
    </lineage>
</organism>
<name>A0AB34K9Q7_PRYPA</name>
<keyword evidence="2" id="KW-1185">Reference proteome</keyword>
<sequence>MAACRTVSSWRRRRRPISSPDGCALVSLIGSHIADRRRLEYLALCLSSAASQGLALDALYLSWHAASEELAEEAQRLLRAQRMPFRFRALRQRPPHSQYQHLRRCLAACRDDFPPADRSVWLTFADDDDLWHPRRARTFRELCGGASRRVAALSVGVYAYPIAQPPHEARTAADAAAALASQRAALWVGASEIFQFAVRQQVLAAFLQTEPECMLSHRFADVRFAQFIRHQQCGAEGVVHDVGTEELLRLLGAKNSDIQDEERPSRTPPVVYAPFLCPLLPSISARRGALLSQHWMYFYRNTRQLTQTTQLNSLADMQAYTAEAAHLAVGSDPHEEGYERTSTGMRLQQADLEAARALAAQARKRAKLVLDVDVLASEIGRMRHHAELCVVMCLHLRNAPELAVEMCRQAVDGTTSGHPPALEKLLWEEQVRLVHEACRKLEHGSSHRGELPDGTIQECIS</sequence>
<evidence type="ECO:0000313" key="2">
    <source>
        <dbReference type="Proteomes" id="UP001515480"/>
    </source>
</evidence>
<dbReference type="AlphaFoldDB" id="A0AB34K9Q7"/>
<protein>
    <recommendedName>
        <fullName evidence="3">Glycosyltransferase 2-like domain-containing protein</fullName>
    </recommendedName>
</protein>